<dbReference type="Gene3D" id="3.30.390.60">
    <property type="entry name" value="Heat-inducible transcription repressor hrca homolog, domain 3"/>
    <property type="match status" value="1"/>
</dbReference>
<dbReference type="GO" id="GO:0003677">
    <property type="term" value="F:DNA binding"/>
    <property type="evidence" value="ECO:0007669"/>
    <property type="project" value="InterPro"/>
</dbReference>
<keyword evidence="3 6" id="KW-0346">Stress response</keyword>
<evidence type="ECO:0000313" key="9">
    <source>
        <dbReference type="EMBL" id="OEF96238.1"/>
    </source>
</evidence>
<organism evidence="9 10">
    <name type="scientific">Desulfuribacillus alkaliarsenatis</name>
    <dbReference type="NCBI Taxonomy" id="766136"/>
    <lineage>
        <taxon>Bacteria</taxon>
        <taxon>Bacillati</taxon>
        <taxon>Bacillota</taxon>
        <taxon>Desulfuribacillia</taxon>
        <taxon>Desulfuribacillales</taxon>
        <taxon>Desulfuribacillaceae</taxon>
        <taxon>Desulfuribacillus</taxon>
    </lineage>
</organism>
<dbReference type="Pfam" id="PF01628">
    <property type="entry name" value="HrcA"/>
    <property type="match status" value="1"/>
</dbReference>
<dbReference type="SUPFAM" id="SSF46785">
    <property type="entry name" value="Winged helix' DNA-binding domain"/>
    <property type="match status" value="1"/>
</dbReference>
<keyword evidence="2 6" id="KW-0805">Transcription regulation</keyword>
<dbReference type="PIRSF" id="PIRSF005485">
    <property type="entry name" value="HrcA"/>
    <property type="match status" value="1"/>
</dbReference>
<dbReference type="Proteomes" id="UP000094296">
    <property type="component" value="Unassembled WGS sequence"/>
</dbReference>
<gene>
    <name evidence="6" type="primary">hrcA</name>
    <name evidence="9" type="ORF">BHF68_08730</name>
</gene>
<dbReference type="OrthoDB" id="9783139at2"/>
<dbReference type="InterPro" id="IPR021153">
    <property type="entry name" value="HrcA_C"/>
</dbReference>
<comment type="function">
    <text evidence="5 6">Negative regulator of class I heat shock genes (grpE-dnaK-dnaJ and groELS operons). Prevents heat-shock induction of these operons.</text>
</comment>
<dbReference type="FunFam" id="1.10.10.10:FF:000049">
    <property type="entry name" value="Heat-inducible transcription repressor HrcA"/>
    <property type="match status" value="1"/>
</dbReference>
<name>A0A1E5G1B7_9FIRM</name>
<dbReference type="Gene3D" id="1.10.10.10">
    <property type="entry name" value="Winged helix-like DNA-binding domain superfamily/Winged helix DNA-binding domain"/>
    <property type="match status" value="1"/>
</dbReference>
<dbReference type="HAMAP" id="MF_00081">
    <property type="entry name" value="HrcA"/>
    <property type="match status" value="1"/>
</dbReference>
<comment type="caution">
    <text evidence="9">The sequence shown here is derived from an EMBL/GenBank/DDBJ whole genome shotgun (WGS) entry which is preliminary data.</text>
</comment>
<evidence type="ECO:0000256" key="1">
    <source>
        <dbReference type="ARBA" id="ARBA00022491"/>
    </source>
</evidence>
<dbReference type="PANTHER" id="PTHR34824">
    <property type="entry name" value="HEAT-INDUCIBLE TRANSCRIPTION REPRESSOR HRCA"/>
    <property type="match status" value="1"/>
</dbReference>
<evidence type="ECO:0000256" key="6">
    <source>
        <dbReference type="HAMAP-Rule" id="MF_00081"/>
    </source>
</evidence>
<evidence type="ECO:0000259" key="7">
    <source>
        <dbReference type="Pfam" id="PF01628"/>
    </source>
</evidence>
<dbReference type="EMBL" id="MIJE01000032">
    <property type="protein sequence ID" value="OEF96238.1"/>
    <property type="molecule type" value="Genomic_DNA"/>
</dbReference>
<dbReference type="AlphaFoldDB" id="A0A1E5G1B7"/>
<feature type="domain" description="Heat-inducible transcription repressor HrcA C-terminal" evidence="7">
    <location>
        <begin position="104"/>
        <end position="325"/>
    </location>
</feature>
<dbReference type="InterPro" id="IPR029016">
    <property type="entry name" value="GAF-like_dom_sf"/>
</dbReference>
<protein>
    <recommendedName>
        <fullName evidence="6">Heat-inducible transcription repressor HrcA</fullName>
    </recommendedName>
</protein>
<dbReference type="InterPro" id="IPR002571">
    <property type="entry name" value="HrcA"/>
</dbReference>
<dbReference type="NCBIfam" id="TIGR00331">
    <property type="entry name" value="hrcA"/>
    <property type="match status" value="1"/>
</dbReference>
<dbReference type="InterPro" id="IPR005104">
    <property type="entry name" value="WHTH_HrcA_DNA-bd"/>
</dbReference>
<dbReference type="InterPro" id="IPR036388">
    <property type="entry name" value="WH-like_DNA-bd_sf"/>
</dbReference>
<dbReference type="Pfam" id="PF03444">
    <property type="entry name" value="WHD_HrcA"/>
    <property type="match status" value="1"/>
</dbReference>
<evidence type="ECO:0000256" key="2">
    <source>
        <dbReference type="ARBA" id="ARBA00023015"/>
    </source>
</evidence>
<evidence type="ECO:0000256" key="4">
    <source>
        <dbReference type="ARBA" id="ARBA00023163"/>
    </source>
</evidence>
<dbReference type="SUPFAM" id="SSF55781">
    <property type="entry name" value="GAF domain-like"/>
    <property type="match status" value="1"/>
</dbReference>
<evidence type="ECO:0000256" key="3">
    <source>
        <dbReference type="ARBA" id="ARBA00023016"/>
    </source>
</evidence>
<keyword evidence="4 6" id="KW-0804">Transcription</keyword>
<sequence>MLTDRQKLILKVIIDDYVRSAEPVGSRVIAKKESVNYSSATIRNEMSDLEELGYLEQPHTSAGRIPSQKGYRYYVDNLMEATVLSKGDLISVRELLVQKKLEVEEIVSNTANILAGLTNYTAIVLGPEVFHTKLKNIQLVPINQDNCVCILITDTGHVEKKLVSLPPQLPATQLEQLTNLLNKKLTGTPLYKLSQVLYNEVAKELQRNVDSFEHAMEFLEGIIAEKNVKDARGVFLRGTSHILNQPEFKDLDKVKALLGLFENNKVVVDLFTNQSSSTVVKIGQENKAVEAHNCSVISANYILNGKPIGSIGIIGPTRLDYAKIITLIDYISLDLSKTLGKLYKE</sequence>
<dbReference type="STRING" id="766136.BHF68_08730"/>
<evidence type="ECO:0000256" key="5">
    <source>
        <dbReference type="ARBA" id="ARBA00055319"/>
    </source>
</evidence>
<dbReference type="InterPro" id="IPR023120">
    <property type="entry name" value="WHTH_transcript_rep_HrcA_IDD"/>
</dbReference>
<comment type="similarity">
    <text evidence="6">Belongs to the HrcA family.</text>
</comment>
<dbReference type="GO" id="GO:0045892">
    <property type="term" value="P:negative regulation of DNA-templated transcription"/>
    <property type="evidence" value="ECO:0007669"/>
    <property type="project" value="UniProtKB-UniRule"/>
</dbReference>
<evidence type="ECO:0000259" key="8">
    <source>
        <dbReference type="Pfam" id="PF03444"/>
    </source>
</evidence>
<keyword evidence="1 6" id="KW-0678">Repressor</keyword>
<accession>A0A1E5G1B7</accession>
<evidence type="ECO:0000313" key="10">
    <source>
        <dbReference type="Proteomes" id="UP000094296"/>
    </source>
</evidence>
<dbReference type="Gene3D" id="3.30.450.40">
    <property type="match status" value="1"/>
</dbReference>
<feature type="domain" description="Winged helix-turn-helix transcription repressor HrcA DNA-binding" evidence="8">
    <location>
        <begin position="1"/>
        <end position="72"/>
    </location>
</feature>
<reference evidence="9 10" key="1">
    <citation type="submission" date="2016-09" db="EMBL/GenBank/DDBJ databases">
        <title>Draft genome sequence for the type strain of Desulfuribacillus alkaliarsenatis AHT28, an obligately anaerobic, sulfidogenic bacterium isolated from Russian soda lake sediments.</title>
        <authorList>
            <person name="Abin C.A."/>
            <person name="Hollibaugh J.T."/>
        </authorList>
    </citation>
    <scope>NUCLEOTIDE SEQUENCE [LARGE SCALE GENOMIC DNA]</scope>
    <source>
        <strain evidence="9 10">AHT28</strain>
    </source>
</reference>
<keyword evidence="10" id="KW-1185">Reference proteome</keyword>
<dbReference type="InterPro" id="IPR036390">
    <property type="entry name" value="WH_DNA-bd_sf"/>
</dbReference>
<proteinExistence type="inferred from homology"/>
<dbReference type="PANTHER" id="PTHR34824:SF1">
    <property type="entry name" value="HEAT-INDUCIBLE TRANSCRIPTION REPRESSOR HRCA"/>
    <property type="match status" value="1"/>
</dbReference>